<dbReference type="Proteomes" id="UP000593570">
    <property type="component" value="Unassembled WGS sequence"/>
</dbReference>
<protein>
    <submittedName>
        <fullName evidence="2">Uncharacterized protein</fullName>
    </submittedName>
</protein>
<reference evidence="2" key="1">
    <citation type="journal article" date="2020" name="bioRxiv">
        <title>A chromosome-scale genome assembly for the Fusarium oxysporum strain Fo5176 to establish a model Arabidopsis-fungal pathosystem.</title>
        <authorList>
            <person name="Fokkens L."/>
            <person name="Guo L."/>
            <person name="Dora S."/>
            <person name="Wang B."/>
            <person name="Ye K."/>
            <person name="Sanchez-Rodriguez C."/>
            <person name="Croll D."/>
        </authorList>
    </citation>
    <scope>NUCLEOTIDE SEQUENCE [LARGE SCALE GENOMIC DNA]</scope>
    <source>
        <strain evidence="2">Fo5176</strain>
    </source>
</reference>
<feature type="compositionally biased region" description="Polar residues" evidence="1">
    <location>
        <begin position="105"/>
        <end position="114"/>
    </location>
</feature>
<dbReference type="PANTHER" id="PTHR42111:SF1">
    <property type="entry name" value="YALI0D23727P"/>
    <property type="match status" value="1"/>
</dbReference>
<gene>
    <name evidence="2" type="ORF">HZS61_003641</name>
</gene>
<evidence type="ECO:0000313" key="3">
    <source>
        <dbReference type="Proteomes" id="UP000593570"/>
    </source>
</evidence>
<dbReference type="EMBL" id="JACDXP010000012">
    <property type="protein sequence ID" value="KAF6516438.1"/>
    <property type="molecule type" value="Genomic_DNA"/>
</dbReference>
<proteinExistence type="predicted"/>
<dbReference type="AlphaFoldDB" id="A0A8H6LER0"/>
<feature type="region of interest" description="Disordered" evidence="1">
    <location>
        <begin position="89"/>
        <end position="254"/>
    </location>
</feature>
<feature type="compositionally biased region" description="Basic and acidic residues" evidence="1">
    <location>
        <begin position="89"/>
        <end position="101"/>
    </location>
</feature>
<dbReference type="PANTHER" id="PTHR42111">
    <property type="entry name" value="YALI0D23727P"/>
    <property type="match status" value="1"/>
</dbReference>
<feature type="compositionally biased region" description="Low complexity" evidence="1">
    <location>
        <begin position="166"/>
        <end position="177"/>
    </location>
</feature>
<feature type="compositionally biased region" description="Polar residues" evidence="1">
    <location>
        <begin position="421"/>
        <end position="430"/>
    </location>
</feature>
<sequence>MELNLSSLQTVEAFICATHINCPINALDSAIIPPPIYLVPYNLLQLQTLFRIYSINKNRRRRFTPDAQHLGSSVNMSLAEAAPITRDDRFVNTESVDDQRLGDSTPRTSDFNNEADQREDTKKDGKSKMRSLFGLGKKKPSVLTKSDSKPDTNNSKPESQPESRSESQTPSNANSNPASPPLSRDASKLSSKQPSWPPAGEQSFALPSSPGRGFTGSPRLSSPATSQIFERDVQDSTVLKPNSPAIPTHIQTENYIPPVLDDASEAITNEKLDPDTVEIVTHSSHQPAAVTVTGASNILPSYDLGASEWAAELASFADREAVSADNASNYGSLDSSDVRRLSFISFADVVQAEHNPLSGVASSRDSIHLAGLTSLPAAVNRSPSPIRSPVSSQGPETSPPTSNPGSMKGIELSPTRRPLGSPTSTNNLKLNPSGGDLNIETMSQALRRTGSSDLSHVRSGPASPIETTHLR</sequence>
<feature type="compositionally biased region" description="Low complexity" evidence="1">
    <location>
        <begin position="381"/>
        <end position="392"/>
    </location>
</feature>
<accession>A0A8H6LER0</accession>
<evidence type="ECO:0000256" key="1">
    <source>
        <dbReference type="SAM" id="MobiDB-lite"/>
    </source>
</evidence>
<comment type="caution">
    <text evidence="2">The sequence shown here is derived from an EMBL/GenBank/DDBJ whole genome shotgun (WGS) entry which is preliminary data.</text>
</comment>
<feature type="compositionally biased region" description="Polar residues" evidence="1">
    <location>
        <begin position="440"/>
        <end position="454"/>
    </location>
</feature>
<name>A0A8H6LER0_FUSOX</name>
<feature type="compositionally biased region" description="Polar residues" evidence="1">
    <location>
        <begin position="218"/>
        <end position="228"/>
    </location>
</feature>
<evidence type="ECO:0000313" key="2">
    <source>
        <dbReference type="EMBL" id="KAF6516438.1"/>
    </source>
</evidence>
<feature type="region of interest" description="Disordered" evidence="1">
    <location>
        <begin position="378"/>
        <end position="471"/>
    </location>
</feature>
<feature type="compositionally biased region" description="Basic and acidic residues" evidence="1">
    <location>
        <begin position="115"/>
        <end position="127"/>
    </location>
</feature>
<organism evidence="2 3">
    <name type="scientific">Fusarium oxysporum f. sp. conglutinans</name>
    <dbReference type="NCBI Taxonomy" id="100902"/>
    <lineage>
        <taxon>Eukaryota</taxon>
        <taxon>Fungi</taxon>
        <taxon>Dikarya</taxon>
        <taxon>Ascomycota</taxon>
        <taxon>Pezizomycotina</taxon>
        <taxon>Sordariomycetes</taxon>
        <taxon>Hypocreomycetidae</taxon>
        <taxon>Hypocreales</taxon>
        <taxon>Nectriaceae</taxon>
        <taxon>Fusarium</taxon>
        <taxon>Fusarium oxysporum species complex</taxon>
    </lineage>
</organism>